<proteinExistence type="predicted"/>
<protein>
    <submittedName>
        <fullName evidence="1">Type VI secretion protein, VC_A0111 family</fullName>
    </submittedName>
</protein>
<accession>E8X5R0</accession>
<dbReference type="PANTHER" id="PTHR35564">
    <property type="match status" value="1"/>
</dbReference>
<organism evidence="2">
    <name type="scientific">Granulicella tundricola (strain ATCC BAA-1859 / DSM 23138 / MP5ACTX9)</name>
    <dbReference type="NCBI Taxonomy" id="1198114"/>
    <lineage>
        <taxon>Bacteria</taxon>
        <taxon>Pseudomonadati</taxon>
        <taxon>Acidobacteriota</taxon>
        <taxon>Terriglobia</taxon>
        <taxon>Terriglobales</taxon>
        <taxon>Acidobacteriaceae</taxon>
        <taxon>Granulicella</taxon>
    </lineage>
</organism>
<evidence type="ECO:0000313" key="2">
    <source>
        <dbReference type="Proteomes" id="UP000000343"/>
    </source>
</evidence>
<dbReference type="HOGENOM" id="CLU_048238_4_0_0"/>
<dbReference type="EMBL" id="CP002481">
    <property type="protein sequence ID" value="ADW70794.1"/>
    <property type="molecule type" value="Genomic_DNA"/>
</dbReference>
<keyword evidence="2" id="KW-1185">Reference proteome</keyword>
<dbReference type="Proteomes" id="UP000000343">
    <property type="component" value="Plasmid pACIX901"/>
</dbReference>
<dbReference type="AlphaFoldDB" id="E8X5R0"/>
<sequence length="350" mass="40105">MATESGHEGSALETDRAQFEAVRKMLDDEPFRVRFFQAVRMLQRMEKGRGTVGGFSQPQDETLRFSSLPTFGFPPSEIYDLERMSSGQLKMTVQFMGLTSALSALPSMYTEQALTRIREKDRAMVEFFDIFNHRILSLFYRAWEKHRYYIGYEAGLDDKLSLRLLDILGLGTEGLRNRARLSDKTYIYYAGLLGRHIRTADSLRQILEDFFDVPVQINQFAGTWRSLPKENMTFLSGSGRMSEQLGLGVVTGEEVWDHHGRIQISLGPMRFDRYQQFLPGETGYNELVGWMQFYSDGAYETQVQLILDKQDVPECELDGQGQSTPRLGLVSWLKTRPRMTDAGEATYLLA</sequence>
<dbReference type="PANTHER" id="PTHR35564:SF4">
    <property type="entry name" value="CYTOPLASMIC PROTEIN"/>
    <property type="match status" value="1"/>
</dbReference>
<keyword evidence="1" id="KW-0614">Plasmid</keyword>
<dbReference type="RefSeq" id="WP_013572706.1">
    <property type="nucleotide sequence ID" value="NC_015057.1"/>
</dbReference>
<name>E8X5R0_GRATM</name>
<evidence type="ECO:0000313" key="1">
    <source>
        <dbReference type="EMBL" id="ADW70794.1"/>
    </source>
</evidence>
<gene>
    <name evidence="1" type="ordered locus">AciX9_3998</name>
</gene>
<dbReference type="KEGG" id="acm:AciX9_3998"/>
<dbReference type="InterPro" id="IPR010732">
    <property type="entry name" value="T6SS_TssG-like"/>
</dbReference>
<dbReference type="OrthoDB" id="1523296at2"/>
<reference evidence="2" key="1">
    <citation type="submission" date="2011-01" db="EMBL/GenBank/DDBJ databases">
        <title>Complete sequence of plasmid1 of Acidobacterium sp. MP5ACTX9.</title>
        <authorList>
            <consortium name="US DOE Joint Genome Institute"/>
            <person name="Lucas S."/>
            <person name="Copeland A."/>
            <person name="Lapidus A."/>
            <person name="Cheng J.-F."/>
            <person name="Goodwin L."/>
            <person name="Pitluck S."/>
            <person name="Teshima H."/>
            <person name="Detter J.C."/>
            <person name="Han C."/>
            <person name="Tapia R."/>
            <person name="Land M."/>
            <person name="Hauser L."/>
            <person name="Kyrpides N."/>
            <person name="Ivanova N."/>
            <person name="Ovchinnikova G."/>
            <person name="Pagani I."/>
            <person name="Rawat S.R."/>
            <person name="Mannisto M."/>
            <person name="Haggblom M.M."/>
            <person name="Woyke T."/>
        </authorList>
    </citation>
    <scope>NUCLEOTIDE SEQUENCE [LARGE SCALE GENOMIC DNA]</scope>
    <source>
        <strain evidence="2">MP5ACTX9</strain>
        <plasmid evidence="2">Plasmid pACIX901</plasmid>
    </source>
</reference>
<dbReference type="NCBIfam" id="TIGR03347">
    <property type="entry name" value="VI_chp_1"/>
    <property type="match status" value="1"/>
</dbReference>
<dbReference type="Pfam" id="PF06996">
    <property type="entry name" value="T6SS_TssG"/>
    <property type="match status" value="1"/>
</dbReference>
<geneLocation type="plasmid" evidence="1 2">
    <name>pACIX901</name>
</geneLocation>